<protein>
    <recommendedName>
        <fullName evidence="2">Tyr recombinase domain-containing protein</fullName>
    </recommendedName>
</protein>
<dbReference type="OrthoDB" id="9801717at2"/>
<dbReference type="InterPro" id="IPR011010">
    <property type="entry name" value="DNA_brk_join_enz"/>
</dbReference>
<dbReference type="PROSITE" id="PS51898">
    <property type="entry name" value="TYR_RECOMBINASE"/>
    <property type="match status" value="1"/>
</dbReference>
<dbReference type="Proteomes" id="UP000287171">
    <property type="component" value="Unassembled WGS sequence"/>
</dbReference>
<feature type="domain" description="Tyr recombinase" evidence="2">
    <location>
        <begin position="7"/>
        <end position="156"/>
    </location>
</feature>
<dbReference type="GO" id="GO:0006310">
    <property type="term" value="P:DNA recombination"/>
    <property type="evidence" value="ECO:0007669"/>
    <property type="project" value="UniProtKB-KW"/>
</dbReference>
<evidence type="ECO:0000259" key="2">
    <source>
        <dbReference type="PROSITE" id="PS51898"/>
    </source>
</evidence>
<evidence type="ECO:0000256" key="1">
    <source>
        <dbReference type="ARBA" id="ARBA00023172"/>
    </source>
</evidence>
<evidence type="ECO:0000313" key="4">
    <source>
        <dbReference type="Proteomes" id="UP000287171"/>
    </source>
</evidence>
<comment type="caution">
    <text evidence="3">The sequence shown here is derived from an EMBL/GenBank/DDBJ whole genome shotgun (WGS) entry which is preliminary data.</text>
</comment>
<keyword evidence="4" id="KW-1185">Reference proteome</keyword>
<dbReference type="PANTHER" id="PTHR30349">
    <property type="entry name" value="PHAGE INTEGRASE-RELATED"/>
    <property type="match status" value="1"/>
</dbReference>
<dbReference type="AlphaFoldDB" id="A0A402B4W4"/>
<name>A0A402B4W4_9CHLR</name>
<dbReference type="Pfam" id="PF00589">
    <property type="entry name" value="Phage_integrase"/>
    <property type="match status" value="1"/>
</dbReference>
<dbReference type="SUPFAM" id="SSF56349">
    <property type="entry name" value="DNA breaking-rejoining enzymes"/>
    <property type="match status" value="1"/>
</dbReference>
<dbReference type="EMBL" id="BIFT01000001">
    <property type="protein sequence ID" value="GCE26393.1"/>
    <property type="molecule type" value="Genomic_DNA"/>
</dbReference>
<proteinExistence type="predicted"/>
<accession>A0A402B4W4</accession>
<sequence length="156" mass="17419">MSTPYKSHVFIFTWEQIQQLFAACDVTTAQGQRDHTMVLILLHTGMRVSELCQLRIQDIQGSLIHIIGKAHISRDFRVTNDVSQQLAAYLNGYRRAVDSNVSSAFIDDEGQPFTPDAVSRWFSALKGRAGIEGNGLSLHAFRNTCASHLFHSHTSS</sequence>
<evidence type="ECO:0000313" key="3">
    <source>
        <dbReference type="EMBL" id="GCE26393.1"/>
    </source>
</evidence>
<dbReference type="GO" id="GO:0015074">
    <property type="term" value="P:DNA integration"/>
    <property type="evidence" value="ECO:0007669"/>
    <property type="project" value="InterPro"/>
</dbReference>
<dbReference type="GO" id="GO:0003677">
    <property type="term" value="F:DNA binding"/>
    <property type="evidence" value="ECO:0007669"/>
    <property type="project" value="InterPro"/>
</dbReference>
<dbReference type="RefSeq" id="WP_126626852.1">
    <property type="nucleotide sequence ID" value="NZ_BIFT01000001.1"/>
</dbReference>
<keyword evidence="1" id="KW-0233">DNA recombination</keyword>
<organism evidence="3 4">
    <name type="scientific">Dictyobacter alpinus</name>
    <dbReference type="NCBI Taxonomy" id="2014873"/>
    <lineage>
        <taxon>Bacteria</taxon>
        <taxon>Bacillati</taxon>
        <taxon>Chloroflexota</taxon>
        <taxon>Ktedonobacteria</taxon>
        <taxon>Ktedonobacterales</taxon>
        <taxon>Dictyobacteraceae</taxon>
        <taxon>Dictyobacter</taxon>
    </lineage>
</organism>
<reference evidence="4" key="1">
    <citation type="submission" date="2018-12" db="EMBL/GenBank/DDBJ databases">
        <title>Tengunoibacter tsumagoiensis gen. nov., sp. nov., Dictyobacter kobayashii sp. nov., D. alpinus sp. nov., and D. joshuensis sp. nov. and description of Dictyobacteraceae fam. nov. within the order Ktedonobacterales isolated from Tengu-no-mugimeshi.</title>
        <authorList>
            <person name="Wang C.M."/>
            <person name="Zheng Y."/>
            <person name="Sakai Y."/>
            <person name="Toyoda A."/>
            <person name="Minakuchi Y."/>
            <person name="Abe K."/>
            <person name="Yokota A."/>
            <person name="Yabe S."/>
        </authorList>
    </citation>
    <scope>NUCLEOTIDE SEQUENCE [LARGE SCALE GENOMIC DNA]</scope>
    <source>
        <strain evidence="4">Uno16</strain>
    </source>
</reference>
<dbReference type="InterPro" id="IPR002104">
    <property type="entry name" value="Integrase_catalytic"/>
</dbReference>
<gene>
    <name evidence="3" type="ORF">KDA_18770</name>
</gene>
<dbReference type="InterPro" id="IPR050090">
    <property type="entry name" value="Tyrosine_recombinase_XerCD"/>
</dbReference>
<dbReference type="Gene3D" id="1.10.443.10">
    <property type="entry name" value="Intergrase catalytic core"/>
    <property type="match status" value="1"/>
</dbReference>
<dbReference type="InterPro" id="IPR013762">
    <property type="entry name" value="Integrase-like_cat_sf"/>
</dbReference>